<name>A0A182T4G8_9DIPT</name>
<organism evidence="1 2">
    <name type="scientific">Anopheles maculatus</name>
    <dbReference type="NCBI Taxonomy" id="74869"/>
    <lineage>
        <taxon>Eukaryota</taxon>
        <taxon>Metazoa</taxon>
        <taxon>Ecdysozoa</taxon>
        <taxon>Arthropoda</taxon>
        <taxon>Hexapoda</taxon>
        <taxon>Insecta</taxon>
        <taxon>Pterygota</taxon>
        <taxon>Neoptera</taxon>
        <taxon>Endopterygota</taxon>
        <taxon>Diptera</taxon>
        <taxon>Nematocera</taxon>
        <taxon>Culicoidea</taxon>
        <taxon>Culicidae</taxon>
        <taxon>Anophelinae</taxon>
        <taxon>Anopheles</taxon>
        <taxon>Anopheles maculatus group</taxon>
    </lineage>
</organism>
<evidence type="ECO:0000313" key="2">
    <source>
        <dbReference type="Proteomes" id="UP000075901"/>
    </source>
</evidence>
<accession>A0A182T4G8</accession>
<dbReference type="EnsemblMetazoa" id="AMAM019448-RA">
    <property type="protein sequence ID" value="AMAM019448-PA"/>
    <property type="gene ID" value="AMAM019448"/>
</dbReference>
<proteinExistence type="predicted"/>
<protein>
    <submittedName>
        <fullName evidence="1">Uncharacterized protein</fullName>
    </submittedName>
</protein>
<dbReference type="VEuPathDB" id="VectorBase:AMAM019448"/>
<reference evidence="1" key="2">
    <citation type="submission" date="2020-05" db="UniProtKB">
        <authorList>
            <consortium name="EnsemblMetazoa"/>
        </authorList>
    </citation>
    <scope>IDENTIFICATION</scope>
    <source>
        <strain evidence="1">maculatus3</strain>
    </source>
</reference>
<reference evidence="2" key="1">
    <citation type="submission" date="2013-09" db="EMBL/GenBank/DDBJ databases">
        <title>The Genome Sequence of Anopheles maculatus species B.</title>
        <authorList>
            <consortium name="The Broad Institute Genomics Platform"/>
            <person name="Neafsey D.E."/>
            <person name="Besansky N."/>
            <person name="Howell P."/>
            <person name="Walton C."/>
            <person name="Young S.K."/>
            <person name="Zeng Q."/>
            <person name="Gargeya S."/>
            <person name="Fitzgerald M."/>
            <person name="Haas B."/>
            <person name="Abouelleil A."/>
            <person name="Allen A.W."/>
            <person name="Alvarado L."/>
            <person name="Arachchi H.M."/>
            <person name="Berlin A.M."/>
            <person name="Chapman S.B."/>
            <person name="Gainer-Dewar J."/>
            <person name="Goldberg J."/>
            <person name="Griggs A."/>
            <person name="Gujja S."/>
            <person name="Hansen M."/>
            <person name="Howarth C."/>
            <person name="Imamovic A."/>
            <person name="Ireland A."/>
            <person name="Larimer J."/>
            <person name="McCowan C."/>
            <person name="Murphy C."/>
            <person name="Pearson M."/>
            <person name="Poon T.W."/>
            <person name="Priest M."/>
            <person name="Roberts A."/>
            <person name="Saif S."/>
            <person name="Shea T."/>
            <person name="Sisk P."/>
            <person name="Sykes S."/>
            <person name="Wortman J."/>
            <person name="Nusbaum C."/>
            <person name="Birren B."/>
        </authorList>
    </citation>
    <scope>NUCLEOTIDE SEQUENCE [LARGE SCALE GENOMIC DNA]</scope>
    <source>
        <strain evidence="2">maculatus3</strain>
    </source>
</reference>
<evidence type="ECO:0000313" key="1">
    <source>
        <dbReference type="EnsemblMetazoa" id="AMAM019448-PA"/>
    </source>
</evidence>
<dbReference type="Proteomes" id="UP000075901">
    <property type="component" value="Unassembled WGS sequence"/>
</dbReference>
<sequence>MDKKFSFCSATINTIYAISLTPEKKRLLMQRIYNETHHNRSMFEDQVRHLCNQLNQCYEVRFESIACAMEIIIKLLTGGVARDEVIGSYRKLLSYVSNVLEIGNCAKLANYLSRVSFTVLKDGVVSAECFPVAVMKCILVLMYRLPIENLAERQLILQAVRSTLEWCRHNPNLYKQCGIGTLVRTIIVSTKQLPDDITVATELTILAHSLLDVFYCSLQPTAVQPVEVLLRLTYEEIFARLVTEWTAPRSFELLLYVLYRMLKCDIFTQLKLDIVRLLSDAIGGGTRRLLRLLCIGKHLQNGVLLHKVRTIITIVLSHSFFRFEPLQRTAHFRAFVQLIEKVVQSIDLTQLANAKFLCLNIPRAELTIESVCFVFMVRHLDILDGISSASLELDYIYNLIASVNIIYYKRWKVPGFLVKHFIDALSRYSNCTAFVRNVSRPKQKIQAILSAGTPTVQTNKTAENVFGRLPVTVHRIEWLLHLPTENFGEKLIFHQQIAILQERTILCSDDTRTTKLLTMFSTKTLVAIMSTKRATATARSNASVLLSKSSLTGPLLKKVLNNIASICQQQQQSDESATDWMNWVRAVYGTVHTLDSASRRNLWCGLSNIEQWTCTSEQRMLLVDLRANLLLAMIPDSKATVQQGPNLNLN</sequence>
<dbReference type="AlphaFoldDB" id="A0A182T4G8"/>
<keyword evidence="2" id="KW-1185">Reference proteome</keyword>